<dbReference type="AlphaFoldDB" id="A0A2T7NWA3"/>
<feature type="region of interest" description="Disordered" evidence="2">
    <location>
        <begin position="1"/>
        <end position="63"/>
    </location>
</feature>
<sequence length="161" mass="17410">MTDNNASGATESALGSSITGAASKRKTPNTDDGASEEYDNQCDFSIPSHPTSPDKAMSLEQTGSTQKPLMVTVPILDFILGITDLTGELMRSAIMSVSEGDLDFPVAICSFMHLINTAFVSFGNVSWELNRKLTVLHQSLEKVENACCTLRVRGQRFLNTC</sequence>
<dbReference type="EMBL" id="PZQS01000008">
    <property type="protein sequence ID" value="PVD25436.1"/>
    <property type="molecule type" value="Genomic_DNA"/>
</dbReference>
<dbReference type="InterPro" id="IPR002848">
    <property type="entry name" value="Translin_fam"/>
</dbReference>
<feature type="compositionally biased region" description="Polar residues" evidence="2">
    <location>
        <begin position="1"/>
        <end position="20"/>
    </location>
</feature>
<dbReference type="OrthoDB" id="31005at2759"/>
<comment type="caution">
    <text evidence="3">The sequence shown here is derived from an EMBL/GenBank/DDBJ whole genome shotgun (WGS) entry which is preliminary data.</text>
</comment>
<evidence type="ECO:0000313" key="3">
    <source>
        <dbReference type="EMBL" id="PVD25436.1"/>
    </source>
</evidence>
<keyword evidence="1" id="KW-0460">Magnesium</keyword>
<dbReference type="SUPFAM" id="SSF74784">
    <property type="entry name" value="Translin"/>
    <property type="match status" value="1"/>
</dbReference>
<name>A0A2T7NWA3_POMCA</name>
<dbReference type="GO" id="GO:0046872">
    <property type="term" value="F:metal ion binding"/>
    <property type="evidence" value="ECO:0007669"/>
    <property type="project" value="UniProtKB-KW"/>
</dbReference>
<dbReference type="Pfam" id="PF01997">
    <property type="entry name" value="Translin"/>
    <property type="match status" value="1"/>
</dbReference>
<dbReference type="Proteomes" id="UP000245119">
    <property type="component" value="Linkage Group LG8"/>
</dbReference>
<dbReference type="PANTHER" id="PTHR10741">
    <property type="entry name" value="TRANSLIN AND TRANSLIN ASSOCIATED PROTEIN X"/>
    <property type="match status" value="1"/>
</dbReference>
<dbReference type="InterPro" id="IPR016069">
    <property type="entry name" value="Translin_C"/>
</dbReference>
<protein>
    <submittedName>
        <fullName evidence="3">Uncharacterized protein</fullName>
    </submittedName>
</protein>
<dbReference type="Gene3D" id="1.20.58.200">
    <property type="entry name" value="Translin, domain 2"/>
    <property type="match status" value="1"/>
</dbReference>
<dbReference type="GO" id="GO:0043565">
    <property type="term" value="F:sequence-specific DNA binding"/>
    <property type="evidence" value="ECO:0007669"/>
    <property type="project" value="InterPro"/>
</dbReference>
<accession>A0A2T7NWA3</accession>
<evidence type="ECO:0000256" key="2">
    <source>
        <dbReference type="SAM" id="MobiDB-lite"/>
    </source>
</evidence>
<evidence type="ECO:0000256" key="1">
    <source>
        <dbReference type="PIRSR" id="PIRSR602848-1"/>
    </source>
</evidence>
<reference evidence="3 4" key="1">
    <citation type="submission" date="2018-04" db="EMBL/GenBank/DDBJ databases">
        <title>The genome of golden apple snail Pomacea canaliculata provides insight into stress tolerance and invasive adaptation.</title>
        <authorList>
            <person name="Liu C."/>
            <person name="Liu B."/>
            <person name="Ren Y."/>
            <person name="Zhang Y."/>
            <person name="Wang H."/>
            <person name="Li S."/>
            <person name="Jiang F."/>
            <person name="Yin L."/>
            <person name="Zhang G."/>
            <person name="Qian W."/>
            <person name="Fan W."/>
        </authorList>
    </citation>
    <scope>NUCLEOTIDE SEQUENCE [LARGE SCALE GENOMIC DNA]</scope>
    <source>
        <strain evidence="3">SZHN2017</strain>
        <tissue evidence="3">Muscle</tissue>
    </source>
</reference>
<dbReference type="FunFam" id="1.20.58.200:FF:000001">
    <property type="entry name" value="Translin-associated factor X"/>
    <property type="match status" value="1"/>
</dbReference>
<dbReference type="InterPro" id="IPR036081">
    <property type="entry name" value="Translin_sf"/>
</dbReference>
<dbReference type="STRING" id="400727.A0A2T7NWA3"/>
<evidence type="ECO:0000313" key="4">
    <source>
        <dbReference type="Proteomes" id="UP000245119"/>
    </source>
</evidence>
<keyword evidence="1" id="KW-0479">Metal-binding</keyword>
<proteinExistence type="predicted"/>
<feature type="binding site" evidence="1">
    <location>
        <position position="88"/>
    </location>
    <ligand>
        <name>Mg(2+)</name>
        <dbReference type="ChEBI" id="CHEBI:18420"/>
    </ligand>
</feature>
<keyword evidence="4" id="KW-1185">Reference proteome</keyword>
<gene>
    <name evidence="3" type="ORF">C0Q70_13092</name>
</gene>
<organism evidence="3 4">
    <name type="scientific">Pomacea canaliculata</name>
    <name type="common">Golden apple snail</name>
    <dbReference type="NCBI Taxonomy" id="400727"/>
    <lineage>
        <taxon>Eukaryota</taxon>
        <taxon>Metazoa</taxon>
        <taxon>Spiralia</taxon>
        <taxon>Lophotrochozoa</taxon>
        <taxon>Mollusca</taxon>
        <taxon>Gastropoda</taxon>
        <taxon>Caenogastropoda</taxon>
        <taxon>Architaenioglossa</taxon>
        <taxon>Ampullarioidea</taxon>
        <taxon>Ampullariidae</taxon>
        <taxon>Pomacea</taxon>
    </lineage>
</organism>